<protein>
    <recommendedName>
        <fullName evidence="1">ribose-phosphate diphosphokinase</fullName>
        <ecNumber evidence="1">2.7.6.1</ecNumber>
    </recommendedName>
</protein>
<dbReference type="InterPro" id="IPR029057">
    <property type="entry name" value="PRTase-like"/>
</dbReference>
<comment type="catalytic activity">
    <reaction evidence="6">
        <text>D-ribose 5-phosphate + ATP = 5-phospho-alpha-D-ribose 1-diphosphate + AMP + H(+)</text>
        <dbReference type="Rhea" id="RHEA:15609"/>
        <dbReference type="ChEBI" id="CHEBI:15378"/>
        <dbReference type="ChEBI" id="CHEBI:30616"/>
        <dbReference type="ChEBI" id="CHEBI:58017"/>
        <dbReference type="ChEBI" id="CHEBI:78346"/>
        <dbReference type="ChEBI" id="CHEBI:456215"/>
        <dbReference type="EC" id="2.7.6.1"/>
    </reaction>
</comment>
<evidence type="ECO:0000256" key="6">
    <source>
        <dbReference type="ARBA" id="ARBA00049535"/>
    </source>
</evidence>
<organism evidence="7">
    <name type="scientific">virus sp. ctviY17</name>
    <dbReference type="NCBI Taxonomy" id="2825828"/>
    <lineage>
        <taxon>Viruses</taxon>
    </lineage>
</organism>
<dbReference type="PANTHER" id="PTHR10210:SF32">
    <property type="entry name" value="RIBOSE-PHOSPHATE PYROPHOSPHOKINASE 2"/>
    <property type="match status" value="1"/>
</dbReference>
<dbReference type="EC" id="2.7.6.1" evidence="1"/>
<dbReference type="SUPFAM" id="SSF53271">
    <property type="entry name" value="PRTase-like"/>
    <property type="match status" value="1"/>
</dbReference>
<evidence type="ECO:0000256" key="1">
    <source>
        <dbReference type="ARBA" id="ARBA00013247"/>
    </source>
</evidence>
<keyword evidence="2" id="KW-0808">Transferase</keyword>
<sequence>MISINGVPVVPESFPDGTQKIDFSLGVISQEIIENKTAYITWLYESDKELFSLLCISKNIKEHFPWLQQALVMPYIPNARFDRVKESSECFTLKYFAEIINSLGFVRVIVTDPHSDVSTALIDHVEVIRGASYITQTCSKVLKAEPSRNLVIYFPDSGSLKRYSEFVSDDYPIVYGIKNRDWKTGEILGIEIHGDTDKLDENTAILMIDDICSKGGTFYYGSKELNKYGCKDMYLYVSHCENTILDGELLKEDSLFKKVYTTRSIFTKEHEKVEVLDL</sequence>
<dbReference type="GO" id="GO:0005524">
    <property type="term" value="F:ATP binding"/>
    <property type="evidence" value="ECO:0007669"/>
    <property type="project" value="UniProtKB-KW"/>
</dbReference>
<keyword evidence="4" id="KW-0418">Kinase</keyword>
<dbReference type="CDD" id="cd06223">
    <property type="entry name" value="PRTases_typeI"/>
    <property type="match status" value="1"/>
</dbReference>
<dbReference type="GO" id="GO:0000287">
    <property type="term" value="F:magnesium ion binding"/>
    <property type="evidence" value="ECO:0007669"/>
    <property type="project" value="InterPro"/>
</dbReference>
<reference evidence="7" key="1">
    <citation type="journal article" date="2021" name="Proc. Natl. Acad. Sci. U.S.A.">
        <title>A Catalog of Tens of Thousands of Viruses from Human Metagenomes Reveals Hidden Associations with Chronic Diseases.</title>
        <authorList>
            <person name="Tisza M.J."/>
            <person name="Buck C.B."/>
        </authorList>
    </citation>
    <scope>NUCLEOTIDE SEQUENCE</scope>
    <source>
        <strain evidence="7">CtviY17</strain>
    </source>
</reference>
<dbReference type="GO" id="GO:0006164">
    <property type="term" value="P:purine nucleotide biosynthetic process"/>
    <property type="evidence" value="ECO:0007669"/>
    <property type="project" value="TreeGrafter"/>
</dbReference>
<accession>A0A8S5RLP1</accession>
<evidence type="ECO:0000313" key="7">
    <source>
        <dbReference type="EMBL" id="DAE32296.1"/>
    </source>
</evidence>
<dbReference type="InterPro" id="IPR005946">
    <property type="entry name" value="Rib-P_diPkinase"/>
</dbReference>
<evidence type="ECO:0000256" key="2">
    <source>
        <dbReference type="ARBA" id="ARBA00022679"/>
    </source>
</evidence>
<dbReference type="EMBL" id="BK059120">
    <property type="protein sequence ID" value="DAE32296.1"/>
    <property type="molecule type" value="Genomic_DNA"/>
</dbReference>
<dbReference type="GO" id="GO:0004749">
    <property type="term" value="F:ribose phosphate diphosphokinase activity"/>
    <property type="evidence" value="ECO:0007669"/>
    <property type="project" value="UniProtKB-EC"/>
</dbReference>
<evidence type="ECO:0000256" key="4">
    <source>
        <dbReference type="ARBA" id="ARBA00022777"/>
    </source>
</evidence>
<proteinExistence type="predicted"/>
<evidence type="ECO:0000256" key="5">
    <source>
        <dbReference type="ARBA" id="ARBA00022840"/>
    </source>
</evidence>
<keyword evidence="3" id="KW-0547">Nucleotide-binding</keyword>
<keyword evidence="5" id="KW-0067">ATP-binding</keyword>
<dbReference type="InterPro" id="IPR000836">
    <property type="entry name" value="PRTase_dom"/>
</dbReference>
<dbReference type="PANTHER" id="PTHR10210">
    <property type="entry name" value="RIBOSE-PHOSPHATE DIPHOSPHOKINASE FAMILY MEMBER"/>
    <property type="match status" value="1"/>
</dbReference>
<dbReference type="GO" id="GO:0006015">
    <property type="term" value="P:5-phosphoribose 1-diphosphate biosynthetic process"/>
    <property type="evidence" value="ECO:0007669"/>
    <property type="project" value="TreeGrafter"/>
</dbReference>
<name>A0A8S5RLP1_9VIRU</name>
<evidence type="ECO:0000256" key="3">
    <source>
        <dbReference type="ARBA" id="ARBA00022741"/>
    </source>
</evidence>
<dbReference type="Gene3D" id="3.40.50.2020">
    <property type="match status" value="2"/>
</dbReference>
<dbReference type="GO" id="GO:0016301">
    <property type="term" value="F:kinase activity"/>
    <property type="evidence" value="ECO:0007669"/>
    <property type="project" value="UniProtKB-KW"/>
</dbReference>
<dbReference type="GO" id="GO:0002189">
    <property type="term" value="C:ribose phosphate diphosphokinase complex"/>
    <property type="evidence" value="ECO:0007669"/>
    <property type="project" value="TreeGrafter"/>
</dbReference>